<evidence type="ECO:0000313" key="3">
    <source>
        <dbReference type="Proteomes" id="UP001265259"/>
    </source>
</evidence>
<protein>
    <submittedName>
        <fullName evidence="2">SRPBCC family protein</fullName>
    </submittedName>
</protein>
<dbReference type="CDD" id="cd07817">
    <property type="entry name" value="SRPBCC_8"/>
    <property type="match status" value="1"/>
</dbReference>
<keyword evidence="1" id="KW-0812">Transmembrane</keyword>
<evidence type="ECO:0000313" key="2">
    <source>
        <dbReference type="EMBL" id="MDT0684148.1"/>
    </source>
</evidence>
<proteinExistence type="predicted"/>
<dbReference type="InterPro" id="IPR047137">
    <property type="entry name" value="ORF3"/>
</dbReference>
<sequence>MFRNYRSDDRRDHDPSTLWIATGIGALLGVAAFSIYQAQTRNSVAYRPDDDAPLRVSRRQDSRLTVTGRTVTIDRPRSELYAFWRDFSNLPQVMENVRDVTGGADLSEWTIEGPAGRDVTLVTTVTEDLEGERIAWESTYESEIEHHGYVAFRDAPAGRGTEVTLELAYAAPGGTLGRWVAKALQAEPHLQARRDLKRLKMLMETGEIATNSNRRDAA</sequence>
<name>A0ABU3DKN1_9RHOB</name>
<keyword evidence="1" id="KW-0472">Membrane</keyword>
<dbReference type="InterPro" id="IPR019587">
    <property type="entry name" value="Polyketide_cyclase/dehydratase"/>
</dbReference>
<dbReference type="InterPro" id="IPR023393">
    <property type="entry name" value="START-like_dom_sf"/>
</dbReference>
<dbReference type="PANTHER" id="PTHR33824">
    <property type="entry name" value="POLYKETIDE CYCLASE/DEHYDRASE AND LIPID TRANSPORT SUPERFAMILY PROTEIN"/>
    <property type="match status" value="1"/>
</dbReference>
<dbReference type="SUPFAM" id="SSF55961">
    <property type="entry name" value="Bet v1-like"/>
    <property type="match status" value="1"/>
</dbReference>
<comment type="caution">
    <text evidence="2">The sequence shown here is derived from an EMBL/GenBank/DDBJ whole genome shotgun (WGS) entry which is preliminary data.</text>
</comment>
<organism evidence="2 3">
    <name type="scientific">Tropicimonas omnivorans</name>
    <dbReference type="NCBI Taxonomy" id="3075590"/>
    <lineage>
        <taxon>Bacteria</taxon>
        <taxon>Pseudomonadati</taxon>
        <taxon>Pseudomonadota</taxon>
        <taxon>Alphaproteobacteria</taxon>
        <taxon>Rhodobacterales</taxon>
        <taxon>Roseobacteraceae</taxon>
        <taxon>Tropicimonas</taxon>
    </lineage>
</organism>
<dbReference type="EMBL" id="JAVRHL010000003">
    <property type="protein sequence ID" value="MDT0684148.1"/>
    <property type="molecule type" value="Genomic_DNA"/>
</dbReference>
<dbReference type="Pfam" id="PF10604">
    <property type="entry name" value="Polyketide_cyc2"/>
    <property type="match status" value="1"/>
</dbReference>
<feature type="transmembrane region" description="Helical" evidence="1">
    <location>
        <begin position="16"/>
        <end position="36"/>
    </location>
</feature>
<dbReference type="Gene3D" id="3.30.530.20">
    <property type="match status" value="1"/>
</dbReference>
<gene>
    <name evidence="2" type="ORF">RM543_15795</name>
</gene>
<dbReference type="Proteomes" id="UP001265259">
    <property type="component" value="Unassembled WGS sequence"/>
</dbReference>
<dbReference type="RefSeq" id="WP_311693295.1">
    <property type="nucleotide sequence ID" value="NZ_JAVRHL010000003.1"/>
</dbReference>
<reference evidence="2 3" key="1">
    <citation type="submission" date="2023-09" db="EMBL/GenBank/DDBJ databases">
        <authorList>
            <person name="Rey-Velasco X."/>
        </authorList>
    </citation>
    <scope>NUCLEOTIDE SEQUENCE [LARGE SCALE GENOMIC DNA]</scope>
    <source>
        <strain evidence="2 3">F158</strain>
    </source>
</reference>
<evidence type="ECO:0000256" key="1">
    <source>
        <dbReference type="SAM" id="Phobius"/>
    </source>
</evidence>
<keyword evidence="3" id="KW-1185">Reference proteome</keyword>
<accession>A0ABU3DKN1</accession>
<dbReference type="PANTHER" id="PTHR33824:SF7">
    <property type="entry name" value="POLYKETIDE CYCLASE_DEHYDRASE AND LIPID TRANSPORT SUPERFAMILY PROTEIN"/>
    <property type="match status" value="1"/>
</dbReference>
<keyword evidence="1" id="KW-1133">Transmembrane helix</keyword>